<dbReference type="EMBL" id="CP154858">
    <property type="protein sequence ID" value="XDT71371.1"/>
    <property type="molecule type" value="Genomic_DNA"/>
</dbReference>
<keyword evidence="2" id="KW-1003">Cell membrane</keyword>
<evidence type="ECO:0000256" key="3">
    <source>
        <dbReference type="ARBA" id="ARBA00022679"/>
    </source>
</evidence>
<dbReference type="InterPro" id="IPR011712">
    <property type="entry name" value="Sig_transdc_His_kin_sub3_dim/P"/>
</dbReference>
<dbReference type="Pfam" id="PF02518">
    <property type="entry name" value="HATPase_c"/>
    <property type="match status" value="1"/>
</dbReference>
<dbReference type="PROSITE" id="PS50109">
    <property type="entry name" value="HIS_KIN"/>
    <property type="match status" value="1"/>
</dbReference>
<feature type="domain" description="Histidine kinase" evidence="9">
    <location>
        <begin position="359"/>
        <end position="448"/>
    </location>
</feature>
<dbReference type="InterPro" id="IPR005467">
    <property type="entry name" value="His_kinase_dom"/>
</dbReference>
<dbReference type="PANTHER" id="PTHR24421:SF59">
    <property type="entry name" value="OXYGEN SENSOR HISTIDINE KINASE NREB"/>
    <property type="match status" value="1"/>
</dbReference>
<dbReference type="PANTHER" id="PTHR24421">
    <property type="entry name" value="NITRATE/NITRITE SENSOR PROTEIN NARX-RELATED"/>
    <property type="match status" value="1"/>
</dbReference>
<dbReference type="SUPFAM" id="SSF55874">
    <property type="entry name" value="ATPase domain of HSP90 chaperone/DNA topoisomerase II/histidine kinase"/>
    <property type="match status" value="1"/>
</dbReference>
<keyword evidence="7" id="KW-0902">Two-component regulatory system</keyword>
<keyword evidence="6" id="KW-1133">Transmembrane helix</keyword>
<dbReference type="InterPro" id="IPR033480">
    <property type="entry name" value="sCache_2"/>
</dbReference>
<dbReference type="GO" id="GO:0005886">
    <property type="term" value="C:plasma membrane"/>
    <property type="evidence" value="ECO:0007669"/>
    <property type="project" value="UniProtKB-SubCell"/>
</dbReference>
<dbReference type="Gene3D" id="3.30.450.20">
    <property type="entry name" value="PAS domain"/>
    <property type="match status" value="1"/>
</dbReference>
<dbReference type="InterPro" id="IPR050482">
    <property type="entry name" value="Sensor_HK_TwoCompSys"/>
</dbReference>
<evidence type="ECO:0000259" key="9">
    <source>
        <dbReference type="PROSITE" id="PS50109"/>
    </source>
</evidence>
<reference evidence="10" key="1">
    <citation type="submission" date="2024-05" db="EMBL/GenBank/DDBJ databases">
        <title>Genome sequencing of novel strain.</title>
        <authorList>
            <person name="Ganbat D."/>
            <person name="Ganbat S."/>
            <person name="Lee S.-J."/>
        </authorList>
    </citation>
    <scope>NUCLEOTIDE SEQUENCE</scope>
    <source>
        <strain evidence="10">SMD15-11</strain>
    </source>
</reference>
<keyword evidence="4" id="KW-0812">Transmembrane</keyword>
<dbReference type="GO" id="GO:0000155">
    <property type="term" value="F:phosphorelay sensor kinase activity"/>
    <property type="evidence" value="ECO:0007669"/>
    <property type="project" value="InterPro"/>
</dbReference>
<evidence type="ECO:0000256" key="4">
    <source>
        <dbReference type="ARBA" id="ARBA00022692"/>
    </source>
</evidence>
<sequence length="454" mass="51513">MTLRTKVILLAVAPLMLVTLAFAVAMINLGDRLAERELKTFETNLLRSREAALRDYVSMMGITAAFLRDQSRTDQEAQALVRALLQRMKYSDDGYFFAYTPDGVNLVHAVQPELVGQNLYDFQDTNGDFLIQNLLAKARDGGGVHRYLWRRPSTGAEVDKISYVEALPDWEWMFGTGLYVDDIQAEMVHIREDVNANVKSALLRFSSIGLGAVMVVLLAAIGVNVHEHRLADASLKRLAQKTVQLQEEERRRVSRELHDGINQWLVAVKYRLESALHLLGDTDSPVRRQIREAEVTLQQSIQEARRISHALRPRMLDELGLEAAVAHQLDEFRKRTGVEVVQNLRIDERRVPESLATTLFRIIQEALTNIEKHAGAANVILRLEQDAEGLYLQIRDDGCGFKTRQLSRAEGIGVKNMRERVEFFGGDFYIRSDTDKGTAIHVYFSEEQLQKRVG</sequence>
<evidence type="ECO:0000256" key="1">
    <source>
        <dbReference type="ARBA" id="ARBA00004651"/>
    </source>
</evidence>
<keyword evidence="5" id="KW-0418">Kinase</keyword>
<evidence type="ECO:0000256" key="6">
    <source>
        <dbReference type="ARBA" id="ARBA00022989"/>
    </source>
</evidence>
<evidence type="ECO:0000256" key="8">
    <source>
        <dbReference type="ARBA" id="ARBA00023136"/>
    </source>
</evidence>
<dbReference type="Gene3D" id="3.30.565.10">
    <property type="entry name" value="Histidine kinase-like ATPase, C-terminal domain"/>
    <property type="match status" value="1"/>
</dbReference>
<dbReference type="RefSeq" id="WP_369600406.1">
    <property type="nucleotide sequence ID" value="NZ_CP154858.1"/>
</dbReference>
<dbReference type="InterPro" id="IPR036890">
    <property type="entry name" value="HATPase_C_sf"/>
</dbReference>
<dbReference type="SMART" id="SM01049">
    <property type="entry name" value="Cache_2"/>
    <property type="match status" value="1"/>
</dbReference>
<dbReference type="Pfam" id="PF07730">
    <property type="entry name" value="HisKA_3"/>
    <property type="match status" value="1"/>
</dbReference>
<organism evidence="10">
    <name type="scientific">Thermohahella caldifontis</name>
    <dbReference type="NCBI Taxonomy" id="3142973"/>
    <lineage>
        <taxon>Bacteria</taxon>
        <taxon>Pseudomonadati</taxon>
        <taxon>Pseudomonadota</taxon>
        <taxon>Gammaproteobacteria</taxon>
        <taxon>Oceanospirillales</taxon>
        <taxon>Hahellaceae</taxon>
        <taxon>Thermohahella</taxon>
    </lineage>
</organism>
<dbReference type="CDD" id="cd16917">
    <property type="entry name" value="HATPase_UhpB-NarQ-NarX-like"/>
    <property type="match status" value="1"/>
</dbReference>
<evidence type="ECO:0000256" key="7">
    <source>
        <dbReference type="ARBA" id="ARBA00023012"/>
    </source>
</evidence>
<name>A0AB39UU89_9GAMM</name>
<keyword evidence="3" id="KW-0808">Transferase</keyword>
<accession>A0AB39UU89</accession>
<dbReference type="KEGG" id="tcd:AAIA72_11210"/>
<dbReference type="Pfam" id="PF17200">
    <property type="entry name" value="sCache_2"/>
    <property type="match status" value="1"/>
</dbReference>
<evidence type="ECO:0000256" key="2">
    <source>
        <dbReference type="ARBA" id="ARBA00022475"/>
    </source>
</evidence>
<keyword evidence="8" id="KW-0472">Membrane</keyword>
<dbReference type="InterPro" id="IPR003594">
    <property type="entry name" value="HATPase_dom"/>
</dbReference>
<evidence type="ECO:0000256" key="5">
    <source>
        <dbReference type="ARBA" id="ARBA00022777"/>
    </source>
</evidence>
<protein>
    <submittedName>
        <fullName evidence="10">Cache domain-containing protein</fullName>
    </submittedName>
</protein>
<dbReference type="Gene3D" id="1.20.5.1930">
    <property type="match status" value="1"/>
</dbReference>
<gene>
    <name evidence="10" type="ORF">AAIA72_11210</name>
</gene>
<proteinExistence type="predicted"/>
<comment type="subcellular location">
    <subcellularLocation>
        <location evidence="1">Cell membrane</location>
        <topology evidence="1">Multi-pass membrane protein</topology>
    </subcellularLocation>
</comment>
<dbReference type="GO" id="GO:0046983">
    <property type="term" value="F:protein dimerization activity"/>
    <property type="evidence" value="ECO:0007669"/>
    <property type="project" value="InterPro"/>
</dbReference>
<dbReference type="AlphaFoldDB" id="A0AB39UU89"/>
<dbReference type="SMART" id="SM00387">
    <property type="entry name" value="HATPase_c"/>
    <property type="match status" value="1"/>
</dbReference>
<evidence type="ECO:0000313" key="10">
    <source>
        <dbReference type="EMBL" id="XDT71371.1"/>
    </source>
</evidence>